<comment type="caution">
    <text evidence="1">The sequence shown here is derived from an EMBL/GenBank/DDBJ whole genome shotgun (WGS) entry which is preliminary data.</text>
</comment>
<dbReference type="InterPro" id="IPR013406">
    <property type="entry name" value="CHP02574_addiction_mod"/>
</dbReference>
<dbReference type="Proteomes" id="UP000315440">
    <property type="component" value="Unassembled WGS sequence"/>
</dbReference>
<evidence type="ECO:0000313" key="2">
    <source>
        <dbReference type="Proteomes" id="UP000315440"/>
    </source>
</evidence>
<evidence type="ECO:0000313" key="1">
    <source>
        <dbReference type="EMBL" id="TWT90187.1"/>
    </source>
</evidence>
<sequence>MDASADHLLNEALRLPAGEREELAVRLMGSVEAPAEGLTLDSAWDAEIDRRVAELRSGAAPTVDADALHAELRDRAQS</sequence>
<organism evidence="1 2">
    <name type="scientific">Pseudobythopirellula maris</name>
    <dbReference type="NCBI Taxonomy" id="2527991"/>
    <lineage>
        <taxon>Bacteria</taxon>
        <taxon>Pseudomonadati</taxon>
        <taxon>Planctomycetota</taxon>
        <taxon>Planctomycetia</taxon>
        <taxon>Pirellulales</taxon>
        <taxon>Lacipirellulaceae</taxon>
        <taxon>Pseudobythopirellula</taxon>
    </lineage>
</organism>
<dbReference type="RefSeq" id="WP_146396745.1">
    <property type="nucleotide sequence ID" value="NZ_SJPQ01000001.1"/>
</dbReference>
<accession>A0A5C5ZT41</accession>
<dbReference type="OrthoDB" id="283972at2"/>
<proteinExistence type="predicted"/>
<gene>
    <name evidence="1" type="ORF">Mal64_05710</name>
</gene>
<dbReference type="AlphaFoldDB" id="A0A5C5ZT41"/>
<protein>
    <submittedName>
        <fullName evidence="1">Putative addiction module component</fullName>
    </submittedName>
</protein>
<dbReference type="Pfam" id="PF09720">
    <property type="entry name" value="Unstab_antitox"/>
    <property type="match status" value="1"/>
</dbReference>
<dbReference type="NCBIfam" id="TIGR02574">
    <property type="entry name" value="stabl_TIGR02574"/>
    <property type="match status" value="1"/>
</dbReference>
<reference evidence="1 2" key="1">
    <citation type="submission" date="2019-02" db="EMBL/GenBank/DDBJ databases">
        <title>Deep-cultivation of Planctomycetes and their phenomic and genomic characterization uncovers novel biology.</title>
        <authorList>
            <person name="Wiegand S."/>
            <person name="Jogler M."/>
            <person name="Boedeker C."/>
            <person name="Pinto D."/>
            <person name="Vollmers J."/>
            <person name="Rivas-Marin E."/>
            <person name="Kohn T."/>
            <person name="Peeters S.H."/>
            <person name="Heuer A."/>
            <person name="Rast P."/>
            <person name="Oberbeckmann S."/>
            <person name="Bunk B."/>
            <person name="Jeske O."/>
            <person name="Meyerdierks A."/>
            <person name="Storesund J.E."/>
            <person name="Kallscheuer N."/>
            <person name="Luecker S."/>
            <person name="Lage O.M."/>
            <person name="Pohl T."/>
            <person name="Merkel B.J."/>
            <person name="Hornburger P."/>
            <person name="Mueller R.-W."/>
            <person name="Bruemmer F."/>
            <person name="Labrenz M."/>
            <person name="Spormann A.M."/>
            <person name="Op Den Camp H."/>
            <person name="Overmann J."/>
            <person name="Amann R."/>
            <person name="Jetten M.S.M."/>
            <person name="Mascher T."/>
            <person name="Medema M.H."/>
            <person name="Devos D.P."/>
            <person name="Kaster A.-K."/>
            <person name="Ovreas L."/>
            <person name="Rohde M."/>
            <person name="Galperin M.Y."/>
            <person name="Jogler C."/>
        </authorList>
    </citation>
    <scope>NUCLEOTIDE SEQUENCE [LARGE SCALE GENOMIC DNA]</scope>
    <source>
        <strain evidence="1 2">Mal64</strain>
    </source>
</reference>
<dbReference type="EMBL" id="SJPQ01000001">
    <property type="protein sequence ID" value="TWT90187.1"/>
    <property type="molecule type" value="Genomic_DNA"/>
</dbReference>
<keyword evidence="2" id="KW-1185">Reference proteome</keyword>
<name>A0A5C5ZT41_9BACT</name>